<evidence type="ECO:0000256" key="1">
    <source>
        <dbReference type="SAM" id="Coils"/>
    </source>
</evidence>
<name>A0A8I2B8I5_BACIU</name>
<protein>
    <submittedName>
        <fullName evidence="3">Uncharacterized protein</fullName>
    </submittedName>
</protein>
<organism evidence="3 4">
    <name type="scientific">Bacillus subtilis</name>
    <dbReference type="NCBI Taxonomy" id="1423"/>
    <lineage>
        <taxon>Bacteria</taxon>
        <taxon>Bacillati</taxon>
        <taxon>Bacillota</taxon>
        <taxon>Bacilli</taxon>
        <taxon>Bacillales</taxon>
        <taxon>Bacillaceae</taxon>
        <taxon>Bacillus</taxon>
    </lineage>
</organism>
<sequence>MNYIGEFQKNSKILLELLTKDEENQPVAVDNPPVAVIEHNSQNGVVQVDSVTLETMGDDYKYSKEYTIPSDWEYGEYFITYKVVINEAEHQTQETFNVVPFKNDNSTSDNDFNPDDEAIGDAVDYIPPSDFQSDATVNVVDNRIEITLSENAKYNYSYSVILDKGIRSVSGKSLDATKILSFTSEYKPLYATPLEIRSVLRSIYKYFSTHDIYKAIRDAGQKARQLRGESTVDANNSRYREIRATDTTLFATQRYTVHEASRLLLTKLIVRILNSTDPEEIDAGSGIIDKAGGSFKLGDFSISNGTSASSSLTSVTDNEESALEKLQSLLEENEKELKFWRDAMLGHNRRGYASPASASFKSDGGSPEGRDFE</sequence>
<reference evidence="3" key="1">
    <citation type="submission" date="2021-03" db="EMBL/GenBank/DDBJ databases">
        <title>Isolation of Bacillus subtilis from fermented food sample.</title>
        <authorList>
            <person name="Lakshmanan V."/>
            <person name="Athira K."/>
            <person name="Rajagopal K."/>
        </authorList>
    </citation>
    <scope>NUCLEOTIDE SEQUENCE</scope>
    <source>
        <strain evidence="3">S1</strain>
    </source>
</reference>
<evidence type="ECO:0000313" key="3">
    <source>
        <dbReference type="EMBL" id="MBO3794266.1"/>
    </source>
</evidence>
<dbReference type="RefSeq" id="WP_163190176.1">
    <property type="nucleotide sequence ID" value="NZ_JAGFPW010000005.1"/>
</dbReference>
<accession>A0A8I2B8I5</accession>
<keyword evidence="1" id="KW-0175">Coiled coil</keyword>
<feature type="coiled-coil region" evidence="1">
    <location>
        <begin position="312"/>
        <end position="343"/>
    </location>
</feature>
<dbReference type="EMBL" id="JAGFPW010000005">
    <property type="protein sequence ID" value="MBO3794266.1"/>
    <property type="molecule type" value="Genomic_DNA"/>
</dbReference>
<feature type="region of interest" description="Disordered" evidence="2">
    <location>
        <begin position="350"/>
        <end position="373"/>
    </location>
</feature>
<proteinExistence type="predicted"/>
<evidence type="ECO:0000256" key="2">
    <source>
        <dbReference type="SAM" id="MobiDB-lite"/>
    </source>
</evidence>
<comment type="caution">
    <text evidence="3">The sequence shown here is derived from an EMBL/GenBank/DDBJ whole genome shotgun (WGS) entry which is preliminary data.</text>
</comment>
<dbReference type="Proteomes" id="UP000665181">
    <property type="component" value="Unassembled WGS sequence"/>
</dbReference>
<evidence type="ECO:0000313" key="4">
    <source>
        <dbReference type="Proteomes" id="UP000665181"/>
    </source>
</evidence>
<gene>
    <name evidence="3" type="ORF">J5227_08080</name>
</gene>
<dbReference type="AlphaFoldDB" id="A0A8I2B8I5"/>